<evidence type="ECO:0000256" key="1">
    <source>
        <dbReference type="ARBA" id="ARBA00004370"/>
    </source>
</evidence>
<keyword evidence="5 7" id="KW-1133">Transmembrane helix</keyword>
<dbReference type="GO" id="GO:0016020">
    <property type="term" value="C:membrane"/>
    <property type="evidence" value="ECO:0007669"/>
    <property type="project" value="UniProtKB-SubCell"/>
</dbReference>
<sequence length="66" mass="7307">MSPPPPSHGDRPLIIISGEAIMAHRSLSRFSRRSRKSVHLGLQGTAFGLGVFGIWAKFRGKEWNCC</sequence>
<gene>
    <name evidence="9" type="primary">CYB561D</name>
    <name evidence="9" type="ORF">QJS10_CPA01g01355</name>
</gene>
<keyword evidence="10" id="KW-1185">Reference proteome</keyword>
<dbReference type="AlphaFoldDB" id="A0AAV9FKM4"/>
<keyword evidence="4" id="KW-0249">Electron transport</keyword>
<keyword evidence="3 7" id="KW-0812">Transmembrane</keyword>
<comment type="subcellular location">
    <subcellularLocation>
        <location evidence="1">Membrane</location>
    </subcellularLocation>
</comment>
<feature type="transmembrane region" description="Helical" evidence="7">
    <location>
        <begin position="38"/>
        <end position="56"/>
    </location>
</feature>
<evidence type="ECO:0000259" key="8">
    <source>
        <dbReference type="Pfam" id="PF03188"/>
    </source>
</evidence>
<dbReference type="EMBL" id="JAUJYO010000001">
    <property type="protein sequence ID" value="KAK1325473.1"/>
    <property type="molecule type" value="Genomic_DNA"/>
</dbReference>
<evidence type="ECO:0000256" key="6">
    <source>
        <dbReference type="ARBA" id="ARBA00023136"/>
    </source>
</evidence>
<proteinExistence type="predicted"/>
<evidence type="ECO:0000313" key="9">
    <source>
        <dbReference type="EMBL" id="KAK1325473.1"/>
    </source>
</evidence>
<evidence type="ECO:0000256" key="4">
    <source>
        <dbReference type="ARBA" id="ARBA00022982"/>
    </source>
</evidence>
<feature type="domain" description="Cytochrome b561" evidence="8">
    <location>
        <begin position="13"/>
        <end position="63"/>
    </location>
</feature>
<dbReference type="InterPro" id="IPR006593">
    <property type="entry name" value="Cyt_b561/ferric_Rdtase_TM"/>
</dbReference>
<evidence type="ECO:0000256" key="3">
    <source>
        <dbReference type="ARBA" id="ARBA00022692"/>
    </source>
</evidence>
<accession>A0AAV9FKM4</accession>
<comment type="caution">
    <text evidence="9">The sequence shown here is derived from an EMBL/GenBank/DDBJ whole genome shotgun (WGS) entry which is preliminary data.</text>
</comment>
<dbReference type="Pfam" id="PF03188">
    <property type="entry name" value="Cytochrom_B561"/>
    <property type="match status" value="1"/>
</dbReference>
<reference evidence="9" key="1">
    <citation type="journal article" date="2023" name="Nat. Commun.">
        <title>Diploid and tetraploid genomes of Acorus and the evolution of monocots.</title>
        <authorList>
            <person name="Ma L."/>
            <person name="Liu K.W."/>
            <person name="Li Z."/>
            <person name="Hsiao Y.Y."/>
            <person name="Qi Y."/>
            <person name="Fu T."/>
            <person name="Tang G.D."/>
            <person name="Zhang D."/>
            <person name="Sun W.H."/>
            <person name="Liu D.K."/>
            <person name="Li Y."/>
            <person name="Chen G.Z."/>
            <person name="Liu X.D."/>
            <person name="Liao X.Y."/>
            <person name="Jiang Y.T."/>
            <person name="Yu X."/>
            <person name="Hao Y."/>
            <person name="Huang J."/>
            <person name="Zhao X.W."/>
            <person name="Ke S."/>
            <person name="Chen Y.Y."/>
            <person name="Wu W.L."/>
            <person name="Hsu J.L."/>
            <person name="Lin Y.F."/>
            <person name="Huang M.D."/>
            <person name="Li C.Y."/>
            <person name="Huang L."/>
            <person name="Wang Z.W."/>
            <person name="Zhao X."/>
            <person name="Zhong W.Y."/>
            <person name="Peng D.H."/>
            <person name="Ahmad S."/>
            <person name="Lan S."/>
            <person name="Zhang J.S."/>
            <person name="Tsai W.C."/>
            <person name="Van de Peer Y."/>
            <person name="Liu Z.J."/>
        </authorList>
    </citation>
    <scope>NUCLEOTIDE SEQUENCE</scope>
    <source>
        <strain evidence="9">CP</strain>
    </source>
</reference>
<keyword evidence="6 7" id="KW-0472">Membrane</keyword>
<name>A0AAV9FKM4_ACOCL</name>
<protein>
    <submittedName>
        <fullName evidence="9">Transmembrane ascorbate ferrireductase 4</fullName>
    </submittedName>
</protein>
<keyword evidence="2" id="KW-0813">Transport</keyword>
<organism evidence="9 10">
    <name type="scientific">Acorus calamus</name>
    <name type="common">Sweet flag</name>
    <dbReference type="NCBI Taxonomy" id="4465"/>
    <lineage>
        <taxon>Eukaryota</taxon>
        <taxon>Viridiplantae</taxon>
        <taxon>Streptophyta</taxon>
        <taxon>Embryophyta</taxon>
        <taxon>Tracheophyta</taxon>
        <taxon>Spermatophyta</taxon>
        <taxon>Magnoliopsida</taxon>
        <taxon>Liliopsida</taxon>
        <taxon>Acoraceae</taxon>
        <taxon>Acorus</taxon>
    </lineage>
</organism>
<dbReference type="Proteomes" id="UP001180020">
    <property type="component" value="Unassembled WGS sequence"/>
</dbReference>
<evidence type="ECO:0000256" key="7">
    <source>
        <dbReference type="SAM" id="Phobius"/>
    </source>
</evidence>
<evidence type="ECO:0000313" key="10">
    <source>
        <dbReference type="Proteomes" id="UP001180020"/>
    </source>
</evidence>
<reference evidence="9" key="2">
    <citation type="submission" date="2023-06" db="EMBL/GenBank/DDBJ databases">
        <authorList>
            <person name="Ma L."/>
            <person name="Liu K.-W."/>
            <person name="Li Z."/>
            <person name="Hsiao Y.-Y."/>
            <person name="Qi Y."/>
            <person name="Fu T."/>
            <person name="Tang G."/>
            <person name="Zhang D."/>
            <person name="Sun W.-H."/>
            <person name="Liu D.-K."/>
            <person name="Li Y."/>
            <person name="Chen G.-Z."/>
            <person name="Liu X.-D."/>
            <person name="Liao X.-Y."/>
            <person name="Jiang Y.-T."/>
            <person name="Yu X."/>
            <person name="Hao Y."/>
            <person name="Huang J."/>
            <person name="Zhao X.-W."/>
            <person name="Ke S."/>
            <person name="Chen Y.-Y."/>
            <person name="Wu W.-L."/>
            <person name="Hsu J.-L."/>
            <person name="Lin Y.-F."/>
            <person name="Huang M.-D."/>
            <person name="Li C.-Y."/>
            <person name="Huang L."/>
            <person name="Wang Z.-W."/>
            <person name="Zhao X."/>
            <person name="Zhong W.-Y."/>
            <person name="Peng D.-H."/>
            <person name="Ahmad S."/>
            <person name="Lan S."/>
            <person name="Zhang J.-S."/>
            <person name="Tsai W.-C."/>
            <person name="Van De Peer Y."/>
            <person name="Liu Z.-J."/>
        </authorList>
    </citation>
    <scope>NUCLEOTIDE SEQUENCE</scope>
    <source>
        <strain evidence="9">CP</strain>
        <tissue evidence="9">Leaves</tissue>
    </source>
</reference>
<evidence type="ECO:0000256" key="5">
    <source>
        <dbReference type="ARBA" id="ARBA00022989"/>
    </source>
</evidence>
<dbReference type="Gene3D" id="1.20.120.1770">
    <property type="match status" value="1"/>
</dbReference>
<evidence type="ECO:0000256" key="2">
    <source>
        <dbReference type="ARBA" id="ARBA00022448"/>
    </source>
</evidence>